<sequence length="98" mass="11095">MYGSVHIIFSYCTVTDNAAEQIRLYCIALNGYHSVIRAVWKLVAFLNTNPLTANPSLPVILSTFATSGKSSQDKRKNINFQTLLNEQQKRTLRDCLEE</sequence>
<reference evidence="1" key="1">
    <citation type="submission" date="2023-08" db="EMBL/GenBank/DDBJ databases">
        <authorList>
            <person name="Alioto T."/>
            <person name="Alioto T."/>
            <person name="Gomez Garrido J."/>
        </authorList>
    </citation>
    <scope>NUCLEOTIDE SEQUENCE</scope>
</reference>
<dbReference type="AlphaFoldDB" id="A0AA36BBN1"/>
<evidence type="ECO:0000313" key="2">
    <source>
        <dbReference type="Proteomes" id="UP001162480"/>
    </source>
</evidence>
<organism evidence="1 2">
    <name type="scientific">Octopus vulgaris</name>
    <name type="common">Common octopus</name>
    <dbReference type="NCBI Taxonomy" id="6645"/>
    <lineage>
        <taxon>Eukaryota</taxon>
        <taxon>Metazoa</taxon>
        <taxon>Spiralia</taxon>
        <taxon>Lophotrochozoa</taxon>
        <taxon>Mollusca</taxon>
        <taxon>Cephalopoda</taxon>
        <taxon>Coleoidea</taxon>
        <taxon>Octopodiformes</taxon>
        <taxon>Octopoda</taxon>
        <taxon>Incirrata</taxon>
        <taxon>Octopodidae</taxon>
        <taxon>Octopus</taxon>
    </lineage>
</organism>
<accession>A0AA36BBN1</accession>
<name>A0AA36BBN1_OCTVU</name>
<proteinExistence type="predicted"/>
<keyword evidence="2" id="KW-1185">Reference proteome</keyword>
<gene>
    <name evidence="1" type="ORF">OCTVUL_1B017479</name>
</gene>
<dbReference type="EMBL" id="OX597824">
    <property type="protein sequence ID" value="CAI9730692.1"/>
    <property type="molecule type" value="Genomic_DNA"/>
</dbReference>
<dbReference type="Proteomes" id="UP001162480">
    <property type="component" value="Chromosome 11"/>
</dbReference>
<evidence type="ECO:0000313" key="1">
    <source>
        <dbReference type="EMBL" id="CAI9730692.1"/>
    </source>
</evidence>
<protein>
    <submittedName>
        <fullName evidence="1">Uncharacterized protein</fullName>
    </submittedName>
</protein>